<dbReference type="Proteomes" id="UP000011083">
    <property type="component" value="Unassembled WGS sequence"/>
</dbReference>
<evidence type="ECO:0000313" key="8">
    <source>
        <dbReference type="Proteomes" id="UP000011083"/>
    </source>
</evidence>
<keyword evidence="3 5" id="KW-1133">Transmembrane helix</keyword>
<feature type="transmembrane region" description="Helical" evidence="5">
    <location>
        <begin position="60"/>
        <end position="80"/>
    </location>
</feature>
<dbReference type="GeneID" id="14925187"/>
<dbReference type="GO" id="GO:0016020">
    <property type="term" value="C:membrane"/>
    <property type="evidence" value="ECO:0007669"/>
    <property type="project" value="UniProtKB-SubCell"/>
</dbReference>
<dbReference type="InterPro" id="IPR006696">
    <property type="entry name" value="DUF423"/>
</dbReference>
<evidence type="ECO:0000256" key="2">
    <source>
        <dbReference type="ARBA" id="ARBA00022692"/>
    </source>
</evidence>
<evidence type="ECO:0000256" key="4">
    <source>
        <dbReference type="ARBA" id="ARBA00023136"/>
    </source>
</evidence>
<evidence type="ECO:0008006" key="9">
    <source>
        <dbReference type="Google" id="ProtNLM"/>
    </source>
</evidence>
<proteinExistence type="predicted"/>
<evidence type="ECO:0000256" key="6">
    <source>
        <dbReference type="SAM" id="SignalP"/>
    </source>
</evidence>
<evidence type="ECO:0000313" key="7">
    <source>
        <dbReference type="EMBL" id="ELR24178.1"/>
    </source>
</evidence>
<dbReference type="OMA" id="QMYHAIV"/>
<dbReference type="KEGG" id="acan:ACA1_376510"/>
<dbReference type="AlphaFoldDB" id="L8HHK4"/>
<evidence type="ECO:0000256" key="1">
    <source>
        <dbReference type="ARBA" id="ARBA00004141"/>
    </source>
</evidence>
<feature type="signal peptide" evidence="6">
    <location>
        <begin position="1"/>
        <end position="20"/>
    </location>
</feature>
<feature type="chain" id="PRO_5003990725" description="DUF423 domain-containing protein" evidence="6">
    <location>
        <begin position="21"/>
        <end position="110"/>
    </location>
</feature>
<gene>
    <name evidence="7" type="ORF">ACA1_376510</name>
</gene>
<dbReference type="RefSeq" id="XP_004353706.1">
    <property type="nucleotide sequence ID" value="XM_004353654.1"/>
</dbReference>
<dbReference type="EMBL" id="KB007836">
    <property type="protein sequence ID" value="ELR24178.1"/>
    <property type="molecule type" value="Genomic_DNA"/>
</dbReference>
<dbReference type="PANTHER" id="PTHR43461">
    <property type="entry name" value="TRANSMEMBRANE PROTEIN 256"/>
    <property type="match status" value="1"/>
</dbReference>
<reference evidence="7 8" key="1">
    <citation type="journal article" date="2013" name="Genome Biol.">
        <title>Genome of Acanthamoeba castellanii highlights extensive lateral gene transfer and early evolution of tyrosine kinase signaling.</title>
        <authorList>
            <person name="Clarke M."/>
            <person name="Lohan A.J."/>
            <person name="Liu B."/>
            <person name="Lagkouvardos I."/>
            <person name="Roy S."/>
            <person name="Zafar N."/>
            <person name="Bertelli C."/>
            <person name="Schilde C."/>
            <person name="Kianianmomeni A."/>
            <person name="Burglin T.R."/>
            <person name="Frech C."/>
            <person name="Turcotte B."/>
            <person name="Kopec K.O."/>
            <person name="Synnott J.M."/>
            <person name="Choo C."/>
            <person name="Paponov I."/>
            <person name="Finkler A."/>
            <person name="Soon Heng Tan C."/>
            <person name="Hutchins A.P."/>
            <person name="Weinmeier T."/>
            <person name="Rattei T."/>
            <person name="Chu J.S."/>
            <person name="Gimenez G."/>
            <person name="Irimia M."/>
            <person name="Rigden D.J."/>
            <person name="Fitzpatrick D.A."/>
            <person name="Lorenzo-Morales J."/>
            <person name="Bateman A."/>
            <person name="Chiu C.H."/>
            <person name="Tang P."/>
            <person name="Hegemann P."/>
            <person name="Fromm H."/>
            <person name="Raoult D."/>
            <person name="Greub G."/>
            <person name="Miranda-Saavedra D."/>
            <person name="Chen N."/>
            <person name="Nash P."/>
            <person name="Ginger M.L."/>
            <person name="Horn M."/>
            <person name="Schaap P."/>
            <person name="Caler L."/>
            <person name="Loftus B."/>
        </authorList>
    </citation>
    <scope>NUCLEOTIDE SEQUENCE [LARGE SCALE GENOMIC DNA]</scope>
    <source>
        <strain evidence="7 8">Neff</strain>
    </source>
</reference>
<feature type="transmembrane region" description="Helical" evidence="5">
    <location>
        <begin position="86"/>
        <end position="106"/>
    </location>
</feature>
<sequence>MLFLLLALRGVLLGAFGAHALKTKRSEALIKTWETAVHYQFIHAIGLLAVAFAPRESRIAGWSFVAGTVLFSGSLYGLVLTEQRKLGAITPIGGLLYVAGWLALFWQGTV</sequence>
<protein>
    <recommendedName>
        <fullName evidence="9">DUF423 domain-containing protein</fullName>
    </recommendedName>
</protein>
<dbReference type="VEuPathDB" id="AmoebaDB:ACA1_376510"/>
<keyword evidence="4 5" id="KW-0472">Membrane</keyword>
<feature type="transmembrane region" description="Helical" evidence="5">
    <location>
        <begin position="36"/>
        <end position="53"/>
    </location>
</feature>
<keyword evidence="2 5" id="KW-0812">Transmembrane</keyword>
<dbReference type="Pfam" id="PF04241">
    <property type="entry name" value="DUF423"/>
    <property type="match status" value="1"/>
</dbReference>
<name>L8HHK4_ACACF</name>
<dbReference type="OrthoDB" id="269173at2759"/>
<comment type="subcellular location">
    <subcellularLocation>
        <location evidence="1">Membrane</location>
        <topology evidence="1">Multi-pass membrane protein</topology>
    </subcellularLocation>
</comment>
<evidence type="ECO:0000256" key="3">
    <source>
        <dbReference type="ARBA" id="ARBA00022989"/>
    </source>
</evidence>
<keyword evidence="6" id="KW-0732">Signal</keyword>
<evidence type="ECO:0000256" key="5">
    <source>
        <dbReference type="SAM" id="Phobius"/>
    </source>
</evidence>
<dbReference type="PANTHER" id="PTHR43461:SF1">
    <property type="entry name" value="TRANSMEMBRANE PROTEIN 256"/>
    <property type="match status" value="1"/>
</dbReference>
<keyword evidence="8" id="KW-1185">Reference proteome</keyword>
<accession>L8HHK4</accession>
<organism evidence="7 8">
    <name type="scientific">Acanthamoeba castellanii (strain ATCC 30010 / Neff)</name>
    <dbReference type="NCBI Taxonomy" id="1257118"/>
    <lineage>
        <taxon>Eukaryota</taxon>
        <taxon>Amoebozoa</taxon>
        <taxon>Discosea</taxon>
        <taxon>Longamoebia</taxon>
        <taxon>Centramoebida</taxon>
        <taxon>Acanthamoebidae</taxon>
        <taxon>Acanthamoeba</taxon>
    </lineage>
</organism>